<keyword evidence="1 3" id="KW-0067">ATP-binding</keyword>
<evidence type="ECO:0000313" key="3">
    <source>
        <dbReference type="EMBL" id="MFD2044178.1"/>
    </source>
</evidence>
<dbReference type="InterPro" id="IPR003593">
    <property type="entry name" value="AAA+_ATPase"/>
</dbReference>
<gene>
    <name evidence="3" type="ORF">ACFSJF_07870</name>
</gene>
<dbReference type="Pfam" id="PF00004">
    <property type="entry name" value="AAA"/>
    <property type="match status" value="1"/>
</dbReference>
<proteinExistence type="inferred from homology"/>
<dbReference type="EMBL" id="JBHUHQ010000014">
    <property type="protein sequence ID" value="MFD2044178.1"/>
    <property type="molecule type" value="Genomic_DNA"/>
</dbReference>
<comment type="similarity">
    <text evidence="1">Belongs to the AAA ATPase family.</text>
</comment>
<dbReference type="SUPFAM" id="SSF52540">
    <property type="entry name" value="P-loop containing nucleoside triphosphate hydrolases"/>
    <property type="match status" value="1"/>
</dbReference>
<dbReference type="InterPro" id="IPR003959">
    <property type="entry name" value="ATPase_AAA_core"/>
</dbReference>
<sequence length="421" mass="48629">MSKNQPLIHLANIDSAKLPNYYNYAFAIEKVRERLNDKYGGIFKLYNAEEGLTDVLEATEDILANDPEEIELVANIYDSAGAATVYYSNENKYEVKPSTYNNILYFPKYEVAIITIPIYQSMHNYMENFIFAKNDTSVLEFLDYTHEIQRQYMLQGITVFTDTEEGVKRTREQITKQIQREDILLAEDLKTDIFRSIDEFFLHSGTFFKTYDIPYKRGILLYGSPGNGKTTLVKSIAESVTAPIVYWQITEFTHSYSIKEIFSKVTKLAPMILVIEDIDSMPKESRSVFLNTLDGATTKEGIFLIGTTNYPEKIDPALINRAGRFDRAYEIKQPDDLLRRNYLHKKGIAKFIDEQTLNQLIEKTNGLSIAQLNELYMSIALQWHYDQEVTIEKIITDLQKNNKNTIKNDWELAGNTDRLGF</sequence>
<feature type="domain" description="AAA+ ATPase" evidence="2">
    <location>
        <begin position="215"/>
        <end position="335"/>
    </location>
</feature>
<dbReference type="RefSeq" id="WP_377556486.1">
    <property type="nucleotide sequence ID" value="NZ_JBHUHQ010000014.1"/>
</dbReference>
<organism evidence="3 4">
    <name type="scientific">Ornithinibacillus salinisoli</name>
    <dbReference type="NCBI Taxonomy" id="1848459"/>
    <lineage>
        <taxon>Bacteria</taxon>
        <taxon>Bacillati</taxon>
        <taxon>Bacillota</taxon>
        <taxon>Bacilli</taxon>
        <taxon>Bacillales</taxon>
        <taxon>Bacillaceae</taxon>
        <taxon>Ornithinibacillus</taxon>
    </lineage>
</organism>
<dbReference type="GO" id="GO:0005524">
    <property type="term" value="F:ATP binding"/>
    <property type="evidence" value="ECO:0007669"/>
    <property type="project" value="UniProtKB-KW"/>
</dbReference>
<keyword evidence="1" id="KW-0547">Nucleotide-binding</keyword>
<dbReference type="PANTHER" id="PTHR23077">
    <property type="entry name" value="AAA-FAMILY ATPASE"/>
    <property type="match status" value="1"/>
</dbReference>
<dbReference type="InterPro" id="IPR050168">
    <property type="entry name" value="AAA_ATPase_domain"/>
</dbReference>
<evidence type="ECO:0000259" key="2">
    <source>
        <dbReference type="SMART" id="SM00382"/>
    </source>
</evidence>
<protein>
    <submittedName>
        <fullName evidence="3">ATP-binding protein</fullName>
    </submittedName>
</protein>
<dbReference type="PROSITE" id="PS00674">
    <property type="entry name" value="AAA"/>
    <property type="match status" value="1"/>
</dbReference>
<dbReference type="Gene3D" id="3.40.50.300">
    <property type="entry name" value="P-loop containing nucleotide triphosphate hydrolases"/>
    <property type="match status" value="1"/>
</dbReference>
<dbReference type="InterPro" id="IPR003960">
    <property type="entry name" value="ATPase_AAA_CS"/>
</dbReference>
<accession>A0ABW4VXB5</accession>
<keyword evidence="4" id="KW-1185">Reference proteome</keyword>
<dbReference type="CDD" id="cd19481">
    <property type="entry name" value="RecA-like_protease"/>
    <property type="match status" value="1"/>
</dbReference>
<dbReference type="InterPro" id="IPR027417">
    <property type="entry name" value="P-loop_NTPase"/>
</dbReference>
<evidence type="ECO:0000313" key="4">
    <source>
        <dbReference type="Proteomes" id="UP001597383"/>
    </source>
</evidence>
<dbReference type="Proteomes" id="UP001597383">
    <property type="component" value="Unassembled WGS sequence"/>
</dbReference>
<name>A0ABW4VXB5_9BACI</name>
<dbReference type="PANTHER" id="PTHR23077:SF198">
    <property type="entry name" value="ATP-DEPENDENT ZINC METALLOPROTEASE FTSH"/>
    <property type="match status" value="1"/>
</dbReference>
<reference evidence="4" key="1">
    <citation type="journal article" date="2019" name="Int. J. Syst. Evol. Microbiol.">
        <title>The Global Catalogue of Microorganisms (GCM) 10K type strain sequencing project: providing services to taxonomists for standard genome sequencing and annotation.</title>
        <authorList>
            <consortium name="The Broad Institute Genomics Platform"/>
            <consortium name="The Broad Institute Genome Sequencing Center for Infectious Disease"/>
            <person name="Wu L."/>
            <person name="Ma J."/>
        </authorList>
    </citation>
    <scope>NUCLEOTIDE SEQUENCE [LARGE SCALE GENOMIC DNA]</scope>
    <source>
        <strain evidence="4">R28</strain>
    </source>
</reference>
<evidence type="ECO:0000256" key="1">
    <source>
        <dbReference type="RuleBase" id="RU003651"/>
    </source>
</evidence>
<dbReference type="SMART" id="SM00382">
    <property type="entry name" value="AAA"/>
    <property type="match status" value="1"/>
</dbReference>
<comment type="caution">
    <text evidence="3">The sequence shown here is derived from an EMBL/GenBank/DDBJ whole genome shotgun (WGS) entry which is preliminary data.</text>
</comment>